<evidence type="ECO:0000256" key="2">
    <source>
        <dbReference type="ARBA" id="ARBA00023125"/>
    </source>
</evidence>
<evidence type="ECO:0000259" key="4">
    <source>
        <dbReference type="PROSITE" id="PS50932"/>
    </source>
</evidence>
<dbReference type="PANTHER" id="PTHR30146">
    <property type="entry name" value="LACI-RELATED TRANSCRIPTIONAL REPRESSOR"/>
    <property type="match status" value="1"/>
</dbReference>
<feature type="domain" description="HTH lacI-type" evidence="4">
    <location>
        <begin position="2"/>
        <end position="56"/>
    </location>
</feature>
<evidence type="ECO:0000313" key="5">
    <source>
        <dbReference type="EMBL" id="PLS25707.1"/>
    </source>
</evidence>
<dbReference type="InterPro" id="IPR010982">
    <property type="entry name" value="Lambda_DNA-bd_dom_sf"/>
</dbReference>
<dbReference type="PANTHER" id="PTHR30146:SF109">
    <property type="entry name" value="HTH-TYPE TRANSCRIPTIONAL REGULATOR GALS"/>
    <property type="match status" value="1"/>
</dbReference>
<dbReference type="AlphaFoldDB" id="A0A2N5IUV1"/>
<reference evidence="6 8" key="2">
    <citation type="submission" date="2021-03" db="EMBL/GenBank/DDBJ databases">
        <title>Genome sequencing of Bifidobacterium imperatoris JCM 32708.</title>
        <authorList>
            <person name="Kim J."/>
        </authorList>
    </citation>
    <scope>NUCLEOTIDE SEQUENCE [LARGE SCALE GENOMIC DNA]</scope>
    <source>
        <strain evidence="6 8">JCM 32708</strain>
    </source>
</reference>
<dbReference type="GO" id="GO:0003700">
    <property type="term" value="F:DNA-binding transcription factor activity"/>
    <property type="evidence" value="ECO:0007669"/>
    <property type="project" value="TreeGrafter"/>
</dbReference>
<organism evidence="5 7">
    <name type="scientific">Bifidobacterium imperatoris</name>
    <dbReference type="NCBI Taxonomy" id="2020965"/>
    <lineage>
        <taxon>Bacteria</taxon>
        <taxon>Bacillati</taxon>
        <taxon>Actinomycetota</taxon>
        <taxon>Actinomycetes</taxon>
        <taxon>Bifidobacteriales</taxon>
        <taxon>Bifidobacteriaceae</taxon>
        <taxon>Bifidobacterium</taxon>
    </lineage>
</organism>
<dbReference type="SMART" id="SM00354">
    <property type="entry name" value="HTH_LACI"/>
    <property type="match status" value="1"/>
</dbReference>
<dbReference type="GO" id="GO:0000976">
    <property type="term" value="F:transcription cis-regulatory region binding"/>
    <property type="evidence" value="ECO:0007669"/>
    <property type="project" value="TreeGrafter"/>
</dbReference>
<evidence type="ECO:0000256" key="1">
    <source>
        <dbReference type="ARBA" id="ARBA00023015"/>
    </source>
</evidence>
<dbReference type="Proteomes" id="UP000663067">
    <property type="component" value="Chromosome"/>
</dbReference>
<dbReference type="PROSITE" id="PS50932">
    <property type="entry name" value="HTH_LACI_2"/>
    <property type="match status" value="1"/>
</dbReference>
<dbReference type="CDD" id="cd06267">
    <property type="entry name" value="PBP1_LacI_sugar_binding-like"/>
    <property type="match status" value="1"/>
</dbReference>
<protein>
    <submittedName>
        <fullName evidence="6">LacI family DNA-binding transcriptional regulator</fullName>
    </submittedName>
    <submittedName>
        <fullName evidence="5">LacI family transcriptional regulator</fullName>
    </submittedName>
</protein>
<dbReference type="InterPro" id="IPR046335">
    <property type="entry name" value="LacI/GalR-like_sensor"/>
</dbReference>
<dbReference type="Pfam" id="PF00356">
    <property type="entry name" value="LacI"/>
    <property type="match status" value="1"/>
</dbReference>
<reference evidence="5 7" key="1">
    <citation type="submission" date="2017-07" db="EMBL/GenBank/DDBJ databases">
        <title>Bifidobacterium novel species.</title>
        <authorList>
            <person name="Lugli G.A."/>
            <person name="Milani C."/>
            <person name="Duranti S."/>
            <person name="Mangifesta M."/>
        </authorList>
    </citation>
    <scope>NUCLEOTIDE SEQUENCE [LARGE SCALE GENOMIC DNA]</scope>
    <source>
        <strain evidence="5 7">45</strain>
    </source>
</reference>
<evidence type="ECO:0000256" key="3">
    <source>
        <dbReference type="ARBA" id="ARBA00023163"/>
    </source>
</evidence>
<keyword evidence="8" id="KW-1185">Reference proteome</keyword>
<dbReference type="RefSeq" id="WP_101625150.1">
    <property type="nucleotide sequence ID" value="NZ_CP071591.1"/>
</dbReference>
<dbReference type="EMBL" id="NMWV01000004">
    <property type="protein sequence ID" value="PLS25707.1"/>
    <property type="molecule type" value="Genomic_DNA"/>
</dbReference>
<dbReference type="SUPFAM" id="SSF47413">
    <property type="entry name" value="lambda repressor-like DNA-binding domains"/>
    <property type="match status" value="1"/>
</dbReference>
<sequence>MVTLKDVGELAGVTATTASAALRGKDYVKPETMQRVKDAARKLGYKTNLSGRSLRSGRSDTITFLTSGIEGDYFSNLAMCVAEEVHERGSHMLVELSRYLSDDNDLSYSFSDGIIAINAPRAVDILRHHPAVLLENYDTSLQIDTVNAPSDTGSRVAVRHLIERGCKRIGIVGDNRDPSKAIIPGSRDIRMHAAADEIAKAGLKFDEKKDFITCAWSIDGGIEAGRAIAKSRTKYDGLYCLNDGIAIGVLRGLADAGVHVPDDVLVIGFDGLAQGAYAVPTLTTVATDFKGMANTALTMLMRRIEHPDEEFFPQTVSVGYKLIERESTRR</sequence>
<dbReference type="CDD" id="cd01392">
    <property type="entry name" value="HTH_LacI"/>
    <property type="match status" value="1"/>
</dbReference>
<evidence type="ECO:0000313" key="6">
    <source>
        <dbReference type="EMBL" id="QSY58380.1"/>
    </source>
</evidence>
<dbReference type="EMBL" id="CP071591">
    <property type="protein sequence ID" value="QSY58380.1"/>
    <property type="molecule type" value="Genomic_DNA"/>
</dbReference>
<dbReference type="Pfam" id="PF13377">
    <property type="entry name" value="Peripla_BP_3"/>
    <property type="match status" value="1"/>
</dbReference>
<dbReference type="InterPro" id="IPR000843">
    <property type="entry name" value="HTH_LacI"/>
</dbReference>
<evidence type="ECO:0000313" key="7">
    <source>
        <dbReference type="Proteomes" id="UP000234855"/>
    </source>
</evidence>
<dbReference type="InterPro" id="IPR028082">
    <property type="entry name" value="Peripla_BP_I"/>
</dbReference>
<keyword evidence="2 6" id="KW-0238">DNA-binding</keyword>
<dbReference type="SUPFAM" id="SSF53822">
    <property type="entry name" value="Periplasmic binding protein-like I"/>
    <property type="match status" value="1"/>
</dbReference>
<accession>A0A2N5IUV1</accession>
<name>A0A2N5IUV1_9BIFI</name>
<evidence type="ECO:0000313" key="8">
    <source>
        <dbReference type="Proteomes" id="UP000663067"/>
    </source>
</evidence>
<keyword evidence="3" id="KW-0804">Transcription</keyword>
<proteinExistence type="predicted"/>
<keyword evidence="1" id="KW-0805">Transcription regulation</keyword>
<dbReference type="Proteomes" id="UP000234855">
    <property type="component" value="Unassembled WGS sequence"/>
</dbReference>
<gene>
    <name evidence="6" type="ORF">BLI708_03580</name>
    <name evidence="5" type="ORF">Tam1G_0202</name>
</gene>
<dbReference type="Gene3D" id="1.10.260.40">
    <property type="entry name" value="lambda repressor-like DNA-binding domains"/>
    <property type="match status" value="1"/>
</dbReference>
<dbReference type="Gene3D" id="3.40.50.2300">
    <property type="match status" value="2"/>
</dbReference>